<dbReference type="Pfam" id="PF13840">
    <property type="entry name" value="ACT_7"/>
    <property type="match status" value="1"/>
</dbReference>
<proteinExistence type="predicted"/>
<dbReference type="PANTHER" id="PTHR39199:SF1">
    <property type="entry name" value="BLR5128 PROTEIN"/>
    <property type="match status" value="1"/>
</dbReference>
<dbReference type="PANTHER" id="PTHR39199">
    <property type="entry name" value="BLR5128 PROTEIN"/>
    <property type="match status" value="1"/>
</dbReference>
<protein>
    <submittedName>
        <fullName evidence="3">Acetyltransferase</fullName>
    </submittedName>
</protein>
<keyword evidence="3" id="KW-0808">Transferase</keyword>
<gene>
    <name evidence="3" type="ORF">AWB64_03535</name>
</gene>
<dbReference type="SUPFAM" id="SSF55021">
    <property type="entry name" value="ACT-like"/>
    <property type="match status" value="2"/>
</dbReference>
<dbReference type="InterPro" id="IPR018717">
    <property type="entry name" value="DUF2241"/>
</dbReference>
<dbReference type="InterPro" id="IPR045865">
    <property type="entry name" value="ACT-like_dom_sf"/>
</dbReference>
<sequence>MSKPVSDLNTLLASMSPELQPGVYVYASVPFDIDLSGLTPVATFREREGLTVIVEEAEALKAGFEPLFRAAWITLTVHSDLQAVGLTAAFATALGKANVCCNVVAAAYHDHVFVPVESANAAMAALRQLQRDGL</sequence>
<accession>A0A158GVA7</accession>
<feature type="domain" description="CASTOR ACT" evidence="2">
    <location>
        <begin position="71"/>
        <end position="127"/>
    </location>
</feature>
<name>A0A158GVA7_CABSO</name>
<organism evidence="3 4">
    <name type="scientific">Caballeronia sordidicola</name>
    <name type="common">Burkholderia sordidicola</name>
    <dbReference type="NCBI Taxonomy" id="196367"/>
    <lineage>
        <taxon>Bacteria</taxon>
        <taxon>Pseudomonadati</taxon>
        <taxon>Pseudomonadota</taxon>
        <taxon>Betaproteobacteria</taxon>
        <taxon>Burkholderiales</taxon>
        <taxon>Burkholderiaceae</taxon>
        <taxon>Caballeronia</taxon>
    </lineage>
</organism>
<dbReference type="InterPro" id="IPR027795">
    <property type="entry name" value="CASTOR_ACT_dom"/>
</dbReference>
<reference evidence="3 4" key="1">
    <citation type="submission" date="2016-01" db="EMBL/GenBank/DDBJ databases">
        <authorList>
            <person name="Oliw E.H."/>
        </authorList>
    </citation>
    <scope>NUCLEOTIDE SEQUENCE [LARGE SCALE GENOMIC DNA]</scope>
    <source>
        <strain evidence="3">LMG 22029</strain>
    </source>
</reference>
<dbReference type="Proteomes" id="UP000054893">
    <property type="component" value="Unassembled WGS sequence"/>
</dbReference>
<dbReference type="Pfam" id="PF10000">
    <property type="entry name" value="ACT_3"/>
    <property type="match status" value="1"/>
</dbReference>
<evidence type="ECO:0000313" key="4">
    <source>
        <dbReference type="Proteomes" id="UP000054893"/>
    </source>
</evidence>
<dbReference type="OrthoDB" id="517867at2"/>
<dbReference type="AlphaFoldDB" id="A0A158GVA7"/>
<evidence type="ECO:0000259" key="1">
    <source>
        <dbReference type="Pfam" id="PF10000"/>
    </source>
</evidence>
<feature type="domain" description="DUF2241" evidence="1">
    <location>
        <begin position="5"/>
        <end position="69"/>
    </location>
</feature>
<dbReference type="EMBL" id="FCOC02000010">
    <property type="protein sequence ID" value="SAL35549.1"/>
    <property type="molecule type" value="Genomic_DNA"/>
</dbReference>
<evidence type="ECO:0000313" key="3">
    <source>
        <dbReference type="EMBL" id="SAL35549.1"/>
    </source>
</evidence>
<evidence type="ECO:0000259" key="2">
    <source>
        <dbReference type="Pfam" id="PF13840"/>
    </source>
</evidence>
<dbReference type="RefSeq" id="WP_060856673.1">
    <property type="nucleotide sequence ID" value="NZ_FCOC02000010.1"/>
</dbReference>
<dbReference type="Gene3D" id="3.30.2130.10">
    <property type="entry name" value="VC0802-like"/>
    <property type="match status" value="1"/>
</dbReference>
<dbReference type="GO" id="GO:0016740">
    <property type="term" value="F:transferase activity"/>
    <property type="evidence" value="ECO:0007669"/>
    <property type="project" value="UniProtKB-KW"/>
</dbReference>